<dbReference type="SUPFAM" id="SSF51735">
    <property type="entry name" value="NAD(P)-binding Rossmann-fold domains"/>
    <property type="match status" value="1"/>
</dbReference>
<name>A0ABR3RT59_9PLEO</name>
<protein>
    <submittedName>
        <fullName evidence="4">Uncharacterized protein</fullName>
    </submittedName>
</protein>
<sequence>MASHSEFGAKTDAKDVFAAFPTAVEGKVVLVTGVSPNGLGAELARSLATQKPKLLILTGRSSSKVEAVAGDISTPGVEIRIVLFDISSFGSIATAVEEINGLAVPSIDLVFNNAGVMNIPERRLSADGFEYHLATNYLGLALFTNGILPKVKKSDAGRIVNVVSNGYALSPFRFSDYNFDGAGDLPEDEQPSKQAMEAFGIPFGLGYIPPVAYGQSKTAAMLYTRELADKLKGTNATALSVMPGVIETDLWREMPPETVKTILSSLPSKSASQGIATMLVAALDPRLKESGGAYLDDCQVADVQPFAKDKAKAEKLWQLSERLTGKTFTV</sequence>
<dbReference type="PANTHER" id="PTHR24320:SF283">
    <property type="entry name" value="RETINOL DEHYDROGENASE 11"/>
    <property type="match status" value="1"/>
</dbReference>
<evidence type="ECO:0000256" key="2">
    <source>
        <dbReference type="ARBA" id="ARBA00023002"/>
    </source>
</evidence>
<proteinExistence type="inferred from homology"/>
<gene>
    <name evidence="4" type="ORF">SLS60_002547</name>
</gene>
<organism evidence="4 5">
    <name type="scientific">Paraconiothyrium brasiliense</name>
    <dbReference type="NCBI Taxonomy" id="300254"/>
    <lineage>
        <taxon>Eukaryota</taxon>
        <taxon>Fungi</taxon>
        <taxon>Dikarya</taxon>
        <taxon>Ascomycota</taxon>
        <taxon>Pezizomycotina</taxon>
        <taxon>Dothideomycetes</taxon>
        <taxon>Pleosporomycetidae</taxon>
        <taxon>Pleosporales</taxon>
        <taxon>Massarineae</taxon>
        <taxon>Didymosphaeriaceae</taxon>
        <taxon>Paraconiothyrium</taxon>
    </lineage>
</organism>
<dbReference type="InterPro" id="IPR002347">
    <property type="entry name" value="SDR_fam"/>
</dbReference>
<dbReference type="Pfam" id="PF00106">
    <property type="entry name" value="adh_short"/>
    <property type="match status" value="1"/>
</dbReference>
<keyword evidence="2" id="KW-0560">Oxidoreductase</keyword>
<evidence type="ECO:0000313" key="5">
    <source>
        <dbReference type="Proteomes" id="UP001521785"/>
    </source>
</evidence>
<dbReference type="InterPro" id="IPR036291">
    <property type="entry name" value="NAD(P)-bd_dom_sf"/>
</dbReference>
<reference evidence="4 5" key="1">
    <citation type="submission" date="2024-02" db="EMBL/GenBank/DDBJ databases">
        <title>De novo assembly and annotation of 12 fungi associated with fruit tree decline syndrome in Ontario, Canada.</title>
        <authorList>
            <person name="Sulman M."/>
            <person name="Ellouze W."/>
            <person name="Ilyukhin E."/>
        </authorList>
    </citation>
    <scope>NUCLEOTIDE SEQUENCE [LARGE SCALE GENOMIC DNA]</scope>
    <source>
        <strain evidence="4 5">M42-189</strain>
    </source>
</reference>
<dbReference type="PRINTS" id="PR00081">
    <property type="entry name" value="GDHRDH"/>
</dbReference>
<evidence type="ECO:0000256" key="1">
    <source>
        <dbReference type="ARBA" id="ARBA00006484"/>
    </source>
</evidence>
<accession>A0ABR3RT59</accession>
<dbReference type="PANTHER" id="PTHR24320">
    <property type="entry name" value="RETINOL DEHYDROGENASE"/>
    <property type="match status" value="1"/>
</dbReference>
<dbReference type="EMBL" id="JAKJXO020000003">
    <property type="protein sequence ID" value="KAL1607613.1"/>
    <property type="molecule type" value="Genomic_DNA"/>
</dbReference>
<dbReference type="Gene3D" id="3.40.50.720">
    <property type="entry name" value="NAD(P)-binding Rossmann-like Domain"/>
    <property type="match status" value="1"/>
</dbReference>
<comment type="similarity">
    <text evidence="1 3">Belongs to the short-chain dehydrogenases/reductases (SDR) family.</text>
</comment>
<evidence type="ECO:0000256" key="3">
    <source>
        <dbReference type="RuleBase" id="RU000363"/>
    </source>
</evidence>
<dbReference type="Proteomes" id="UP001521785">
    <property type="component" value="Unassembled WGS sequence"/>
</dbReference>
<evidence type="ECO:0000313" key="4">
    <source>
        <dbReference type="EMBL" id="KAL1607613.1"/>
    </source>
</evidence>
<dbReference type="PRINTS" id="PR00080">
    <property type="entry name" value="SDRFAMILY"/>
</dbReference>
<keyword evidence="5" id="KW-1185">Reference proteome</keyword>
<comment type="caution">
    <text evidence="4">The sequence shown here is derived from an EMBL/GenBank/DDBJ whole genome shotgun (WGS) entry which is preliminary data.</text>
</comment>